<accession>A0A238J5J9</accession>
<feature type="transmembrane region" description="Helical" evidence="1">
    <location>
        <begin position="28"/>
        <end position="45"/>
    </location>
</feature>
<dbReference type="RefSeq" id="WP_245813975.1">
    <property type="nucleotide sequence ID" value="NZ_FXXQ01000020.1"/>
</dbReference>
<dbReference type="AlphaFoldDB" id="A0A238J5J9"/>
<keyword evidence="1" id="KW-0812">Transmembrane</keyword>
<keyword evidence="1" id="KW-1133">Transmembrane helix</keyword>
<dbReference type="EMBL" id="FXXQ01000020">
    <property type="protein sequence ID" value="SMX25621.1"/>
    <property type="molecule type" value="Genomic_DNA"/>
</dbReference>
<organism evidence="2 3">
    <name type="scientific">Boseongicola aestuarii</name>
    <dbReference type="NCBI Taxonomy" id="1470561"/>
    <lineage>
        <taxon>Bacteria</taxon>
        <taxon>Pseudomonadati</taxon>
        <taxon>Pseudomonadota</taxon>
        <taxon>Alphaproteobacteria</taxon>
        <taxon>Rhodobacterales</taxon>
        <taxon>Paracoccaceae</taxon>
        <taxon>Boseongicola</taxon>
    </lineage>
</organism>
<feature type="transmembrane region" description="Helical" evidence="1">
    <location>
        <begin position="84"/>
        <end position="102"/>
    </location>
</feature>
<sequence length="188" mass="20564">MSFLIIILAYVLCHGLTAQVVTPIQSLFLPEVTVFASLVYLPHGVRVLATWAYGWKAVPALVVGVAISAWLFSPPEDLNFLEPALIEGIIVGSASAFVAFEITRFAGFNFYFGGSRKLHWKGLLAVGALSSVINSFGQTLVYSGLIDLEKVIGVWAIYATGDLIGLVVCMFALMFVFRWNRVFGALRR</sequence>
<name>A0A238J5J9_9RHOB</name>
<protein>
    <submittedName>
        <fullName evidence="2">Uncharacterized protein</fullName>
    </submittedName>
</protein>
<evidence type="ECO:0000313" key="2">
    <source>
        <dbReference type="EMBL" id="SMX25621.1"/>
    </source>
</evidence>
<keyword evidence="3" id="KW-1185">Reference proteome</keyword>
<keyword evidence="1" id="KW-0472">Membrane</keyword>
<evidence type="ECO:0000313" key="3">
    <source>
        <dbReference type="Proteomes" id="UP000201838"/>
    </source>
</evidence>
<feature type="transmembrane region" description="Helical" evidence="1">
    <location>
        <begin position="123"/>
        <end position="146"/>
    </location>
</feature>
<feature type="transmembrane region" description="Helical" evidence="1">
    <location>
        <begin position="152"/>
        <end position="177"/>
    </location>
</feature>
<reference evidence="2 3" key="1">
    <citation type="submission" date="2017-05" db="EMBL/GenBank/DDBJ databases">
        <authorList>
            <person name="Song R."/>
            <person name="Chenine A.L."/>
            <person name="Ruprecht R.M."/>
        </authorList>
    </citation>
    <scope>NUCLEOTIDE SEQUENCE [LARGE SCALE GENOMIC DNA]</scope>
    <source>
        <strain evidence="2 3">CECT 8489</strain>
    </source>
</reference>
<proteinExistence type="predicted"/>
<evidence type="ECO:0000256" key="1">
    <source>
        <dbReference type="SAM" id="Phobius"/>
    </source>
</evidence>
<dbReference type="Proteomes" id="UP000201838">
    <property type="component" value="Unassembled WGS sequence"/>
</dbReference>
<gene>
    <name evidence="2" type="ORF">BOA8489_03765</name>
</gene>
<feature type="transmembrane region" description="Helical" evidence="1">
    <location>
        <begin position="52"/>
        <end position="72"/>
    </location>
</feature>